<accession>A0A7D9J339</accession>
<protein>
    <submittedName>
        <fullName evidence="1">Uncharacterized protein</fullName>
    </submittedName>
</protein>
<sequence>MKSQYEEVLAYQTKLEWLLRKLDKIIEEQQAFEPSVQLLIEKTKVRADKGRQKLEDNRQSLEKKLADIEIKTTEGDIFVEGTNEYIRYYKLTGIPFSFS</sequence>
<gene>
    <name evidence="1" type="ORF">PACLA_8A064637</name>
</gene>
<comment type="caution">
    <text evidence="1">The sequence shown here is derived from an EMBL/GenBank/DDBJ whole genome shotgun (WGS) entry which is preliminary data.</text>
</comment>
<dbReference type="EMBL" id="CACRXK020011173">
    <property type="protein sequence ID" value="CAB4020892.1"/>
    <property type="molecule type" value="Genomic_DNA"/>
</dbReference>
<dbReference type="AlphaFoldDB" id="A0A7D9J339"/>
<keyword evidence="2" id="KW-1185">Reference proteome</keyword>
<reference evidence="1" key="1">
    <citation type="submission" date="2020-04" db="EMBL/GenBank/DDBJ databases">
        <authorList>
            <person name="Alioto T."/>
            <person name="Alioto T."/>
            <person name="Gomez Garrido J."/>
        </authorList>
    </citation>
    <scope>NUCLEOTIDE SEQUENCE</scope>
    <source>
        <strain evidence="1">A484AB</strain>
    </source>
</reference>
<evidence type="ECO:0000313" key="2">
    <source>
        <dbReference type="Proteomes" id="UP001152795"/>
    </source>
</evidence>
<evidence type="ECO:0000313" key="1">
    <source>
        <dbReference type="EMBL" id="CAB4020892.1"/>
    </source>
</evidence>
<organism evidence="1 2">
    <name type="scientific">Paramuricea clavata</name>
    <name type="common">Red gorgonian</name>
    <name type="synonym">Violescent sea-whip</name>
    <dbReference type="NCBI Taxonomy" id="317549"/>
    <lineage>
        <taxon>Eukaryota</taxon>
        <taxon>Metazoa</taxon>
        <taxon>Cnidaria</taxon>
        <taxon>Anthozoa</taxon>
        <taxon>Octocorallia</taxon>
        <taxon>Malacalcyonacea</taxon>
        <taxon>Plexauridae</taxon>
        <taxon>Paramuricea</taxon>
    </lineage>
</organism>
<proteinExistence type="predicted"/>
<name>A0A7D9J339_PARCT</name>
<dbReference type="Proteomes" id="UP001152795">
    <property type="component" value="Unassembled WGS sequence"/>
</dbReference>